<gene>
    <name evidence="1" type="ORF">ENO77_03315</name>
</gene>
<comment type="caution">
    <text evidence="1">The sequence shown here is derived from an EMBL/GenBank/DDBJ whole genome shotgun (WGS) entry which is preliminary data.</text>
</comment>
<proteinExistence type="predicted"/>
<reference evidence="1" key="1">
    <citation type="journal article" date="2020" name="mSystems">
        <title>Genome- and Community-Level Interaction Insights into Carbon Utilization and Element Cycling Functions of Hydrothermarchaeota in Hydrothermal Sediment.</title>
        <authorList>
            <person name="Zhou Z."/>
            <person name="Liu Y."/>
            <person name="Xu W."/>
            <person name="Pan J."/>
            <person name="Luo Z.H."/>
            <person name="Li M."/>
        </authorList>
    </citation>
    <scope>NUCLEOTIDE SEQUENCE [LARGE SCALE GENOMIC DNA]</scope>
    <source>
        <strain evidence="1">SpSt-16</strain>
    </source>
</reference>
<organism evidence="1">
    <name type="scientific">Ignisphaera aggregans</name>
    <dbReference type="NCBI Taxonomy" id="334771"/>
    <lineage>
        <taxon>Archaea</taxon>
        <taxon>Thermoproteota</taxon>
        <taxon>Thermoprotei</taxon>
        <taxon>Desulfurococcales</taxon>
        <taxon>Desulfurococcaceae</taxon>
        <taxon>Ignisphaera</taxon>
    </lineage>
</organism>
<sequence length="116" mass="13398">MSGKELTKEIKVYRNSDIEEIVAFIPPCHRHLRLAIVTRDQVVVFHEATIAAVVRAYIEIVSHPVRKAVKYTHKKLDKEERKPGYAEDQLIESGQVEDEILKEWLELLDFKPCTGT</sequence>
<dbReference type="AlphaFoldDB" id="A0A7C2ZRX0"/>
<protein>
    <submittedName>
        <fullName evidence="1">Uncharacterized protein</fullName>
    </submittedName>
</protein>
<name>A0A7C2ZRX0_9CREN</name>
<evidence type="ECO:0000313" key="1">
    <source>
        <dbReference type="EMBL" id="HEW53177.1"/>
    </source>
</evidence>
<dbReference type="EMBL" id="DSGT01000009">
    <property type="protein sequence ID" value="HEW53177.1"/>
    <property type="molecule type" value="Genomic_DNA"/>
</dbReference>
<accession>A0A7C2ZRX0</accession>